<keyword evidence="1" id="KW-0808">Transferase</keyword>
<comment type="caution">
    <text evidence="1">The sequence shown here is derived from an EMBL/GenBank/DDBJ whole genome shotgun (WGS) entry which is preliminary data.</text>
</comment>
<dbReference type="Gene3D" id="3.90.1200.10">
    <property type="match status" value="1"/>
</dbReference>
<dbReference type="SUPFAM" id="SSF56112">
    <property type="entry name" value="Protein kinase-like (PK-like)"/>
    <property type="match status" value="1"/>
</dbReference>
<protein>
    <submittedName>
        <fullName evidence="1">Phosphotransferase</fullName>
    </submittedName>
</protein>
<dbReference type="AlphaFoldDB" id="A0A269PDQ5"/>
<gene>
    <name evidence="1" type="ORF">CIG21_04850</name>
</gene>
<sequence>MDQEQIIAEAEEILTRRYGGTQTLGEVQRLGGSGVASVFRARVSNNPFLQHRTVVVKYSPETGNVLEDAAFLREVVAYQFTTSLSEDVRPGPVLLGYDIDQRIVIISDSDEGDTLATLLDSADEEQHVQLLRNLGTALGRMHVGSAGREDAFDVLFARAARQRSGADTMQHLRERLLAHRFDFGLDMLERSGLDVPTEVRLTAANVRKRLFKGGSRAFTPFDLSPDNIIYADRTQFLDYEWAGFRDVSFDVAFVVAGFPLYVSAWGYSDVAIEAFISAWVQEVRGIWPAFLHEDTLHARITGAMVAWALSSLSVMGQFTVAELAASDAELAQELIDAGVAPHSERLTAQGEAASGAETLHGGSDILRPQSQGPFTEEEQLVRRDLQETFEALAAFAGTGRDTAYLVIADFARTVAKRFA</sequence>
<accession>A0A269PDQ5</accession>
<proteinExistence type="predicted"/>
<dbReference type="InterPro" id="IPR011009">
    <property type="entry name" value="Kinase-like_dom_sf"/>
</dbReference>
<dbReference type="Proteomes" id="UP000215771">
    <property type="component" value="Unassembled WGS sequence"/>
</dbReference>
<evidence type="ECO:0000313" key="1">
    <source>
        <dbReference type="EMBL" id="PAJ70182.1"/>
    </source>
</evidence>
<dbReference type="RefSeq" id="WP_095276338.1">
    <property type="nucleotide sequence ID" value="NZ_CP047655.1"/>
</dbReference>
<evidence type="ECO:0000313" key="2">
    <source>
        <dbReference type="Proteomes" id="UP000215771"/>
    </source>
</evidence>
<organism evidence="1 2">
    <name type="scientific">Corynebacterium hadale</name>
    <dbReference type="NCBI Taxonomy" id="2026255"/>
    <lineage>
        <taxon>Bacteria</taxon>
        <taxon>Bacillati</taxon>
        <taxon>Actinomycetota</taxon>
        <taxon>Actinomycetes</taxon>
        <taxon>Mycobacteriales</taxon>
        <taxon>Corynebacteriaceae</taxon>
        <taxon>Corynebacterium</taxon>
    </lineage>
</organism>
<reference evidence="1 2" key="1">
    <citation type="submission" date="2017-08" db="EMBL/GenBank/DDBJ databases">
        <authorList>
            <person name="de Groot N.N."/>
        </authorList>
    </citation>
    <scope>NUCLEOTIDE SEQUENCE [LARGE SCALE GENOMIC DNA]</scope>
    <source>
        <strain evidence="1 2">NBT06-6</strain>
    </source>
</reference>
<name>A0A269PDQ5_9CORY</name>
<dbReference type="EMBL" id="NQMQ01000010">
    <property type="protein sequence ID" value="PAJ70182.1"/>
    <property type="molecule type" value="Genomic_DNA"/>
</dbReference>
<dbReference type="GO" id="GO:0016740">
    <property type="term" value="F:transferase activity"/>
    <property type="evidence" value="ECO:0007669"/>
    <property type="project" value="UniProtKB-KW"/>
</dbReference>